<evidence type="ECO:0000256" key="8">
    <source>
        <dbReference type="PROSITE-ProRule" id="PRU00169"/>
    </source>
</evidence>
<dbReference type="InterPro" id="IPR039420">
    <property type="entry name" value="WalR-like"/>
</dbReference>
<dbReference type="InterPro" id="IPR029016">
    <property type="entry name" value="GAF-like_dom_sf"/>
</dbReference>
<dbReference type="Pfam" id="PF13185">
    <property type="entry name" value="GAF_2"/>
    <property type="match status" value="1"/>
</dbReference>
<dbReference type="EMBL" id="CP003630">
    <property type="protein sequence ID" value="AFZ20445.1"/>
    <property type="molecule type" value="Genomic_DNA"/>
</dbReference>
<dbReference type="CDD" id="cd19920">
    <property type="entry name" value="REC_PA4781-like"/>
    <property type="match status" value="1"/>
</dbReference>
<dbReference type="InterPro" id="IPR011006">
    <property type="entry name" value="CheY-like_superfamily"/>
</dbReference>
<dbReference type="Gene3D" id="3.30.450.20">
    <property type="entry name" value="PAS domain"/>
    <property type="match status" value="1"/>
</dbReference>
<dbReference type="PANTHER" id="PTHR48111">
    <property type="entry name" value="REGULATOR OF RPOS"/>
    <property type="match status" value="1"/>
</dbReference>
<keyword evidence="11" id="KW-1185">Reference proteome</keyword>
<dbReference type="PATRIC" id="fig|1173027.3.peg.5297"/>
<evidence type="ECO:0000256" key="4">
    <source>
        <dbReference type="ARBA" id="ARBA00023012"/>
    </source>
</evidence>
<evidence type="ECO:0000256" key="5">
    <source>
        <dbReference type="ARBA" id="ARBA00023015"/>
    </source>
</evidence>
<feature type="modified residue" description="4-aspartylphosphate" evidence="8">
    <location>
        <position position="61"/>
    </location>
</feature>
<dbReference type="SUPFAM" id="SSF55781">
    <property type="entry name" value="GAF domain-like"/>
    <property type="match status" value="1"/>
</dbReference>
<gene>
    <name evidence="10" type="ORF">Mic7113_4772</name>
</gene>
<dbReference type="InterPro" id="IPR003018">
    <property type="entry name" value="GAF"/>
</dbReference>
<dbReference type="GO" id="GO:0032993">
    <property type="term" value="C:protein-DNA complex"/>
    <property type="evidence" value="ECO:0007669"/>
    <property type="project" value="TreeGrafter"/>
</dbReference>
<dbReference type="Gene3D" id="3.30.450.40">
    <property type="match status" value="1"/>
</dbReference>
<dbReference type="STRING" id="1173027.Mic7113_4772"/>
<dbReference type="Pfam" id="PF08447">
    <property type="entry name" value="PAS_3"/>
    <property type="match status" value="1"/>
</dbReference>
<keyword evidence="1 8" id="KW-0597">Phosphoprotein</keyword>
<dbReference type="Gene3D" id="3.40.50.2300">
    <property type="match status" value="1"/>
</dbReference>
<dbReference type="InterPro" id="IPR035965">
    <property type="entry name" value="PAS-like_dom_sf"/>
</dbReference>
<dbReference type="GO" id="GO:0005829">
    <property type="term" value="C:cytosol"/>
    <property type="evidence" value="ECO:0007669"/>
    <property type="project" value="TreeGrafter"/>
</dbReference>
<evidence type="ECO:0000256" key="6">
    <source>
        <dbReference type="ARBA" id="ARBA00023125"/>
    </source>
</evidence>
<evidence type="ECO:0000259" key="9">
    <source>
        <dbReference type="PROSITE" id="PS50110"/>
    </source>
</evidence>
<protein>
    <submittedName>
        <fullName evidence="10">Response regulator containing a CheY-like receiver domain and a GGDEF domain</fullName>
    </submittedName>
</protein>
<dbReference type="PANTHER" id="PTHR48111:SF1">
    <property type="entry name" value="TWO-COMPONENT RESPONSE REGULATOR ORR33"/>
    <property type="match status" value="1"/>
</dbReference>
<keyword evidence="3" id="KW-0418">Kinase</keyword>
<dbReference type="SUPFAM" id="SSF55785">
    <property type="entry name" value="PYP-like sensor domain (PAS domain)"/>
    <property type="match status" value="1"/>
</dbReference>
<dbReference type="AlphaFoldDB" id="K9WJ61"/>
<dbReference type="Proteomes" id="UP000010471">
    <property type="component" value="Chromosome"/>
</dbReference>
<evidence type="ECO:0000313" key="10">
    <source>
        <dbReference type="EMBL" id="AFZ20445.1"/>
    </source>
</evidence>
<evidence type="ECO:0000256" key="7">
    <source>
        <dbReference type="ARBA" id="ARBA00023163"/>
    </source>
</evidence>
<dbReference type="GO" id="GO:0006355">
    <property type="term" value="P:regulation of DNA-templated transcription"/>
    <property type="evidence" value="ECO:0007669"/>
    <property type="project" value="TreeGrafter"/>
</dbReference>
<evidence type="ECO:0000256" key="1">
    <source>
        <dbReference type="ARBA" id="ARBA00022553"/>
    </source>
</evidence>
<organism evidence="10 11">
    <name type="scientific">Allocoleopsis franciscana PCC 7113</name>
    <dbReference type="NCBI Taxonomy" id="1173027"/>
    <lineage>
        <taxon>Bacteria</taxon>
        <taxon>Bacillati</taxon>
        <taxon>Cyanobacteriota</taxon>
        <taxon>Cyanophyceae</taxon>
        <taxon>Coleofasciculales</taxon>
        <taxon>Coleofasciculaceae</taxon>
        <taxon>Allocoleopsis</taxon>
        <taxon>Allocoleopsis franciscana</taxon>
    </lineage>
</organism>
<name>K9WJ61_9CYAN</name>
<dbReference type="SMART" id="SM00448">
    <property type="entry name" value="REC"/>
    <property type="match status" value="1"/>
</dbReference>
<dbReference type="InterPro" id="IPR013655">
    <property type="entry name" value="PAS_fold_3"/>
</dbReference>
<keyword evidence="5" id="KW-0805">Transcription regulation</keyword>
<dbReference type="GO" id="GO:0016301">
    <property type="term" value="F:kinase activity"/>
    <property type="evidence" value="ECO:0007669"/>
    <property type="project" value="UniProtKB-KW"/>
</dbReference>
<evidence type="ECO:0000313" key="11">
    <source>
        <dbReference type="Proteomes" id="UP000010471"/>
    </source>
</evidence>
<evidence type="ECO:0000256" key="2">
    <source>
        <dbReference type="ARBA" id="ARBA00022679"/>
    </source>
</evidence>
<reference evidence="10 11" key="1">
    <citation type="submission" date="2012-06" db="EMBL/GenBank/DDBJ databases">
        <title>Finished chromosome of genome of Microcoleus sp. PCC 7113.</title>
        <authorList>
            <consortium name="US DOE Joint Genome Institute"/>
            <person name="Gugger M."/>
            <person name="Coursin T."/>
            <person name="Rippka R."/>
            <person name="Tandeau De Marsac N."/>
            <person name="Huntemann M."/>
            <person name="Wei C.-L."/>
            <person name="Han J."/>
            <person name="Detter J.C."/>
            <person name="Han C."/>
            <person name="Tapia R."/>
            <person name="Chen A."/>
            <person name="Kyrpides N."/>
            <person name="Mavromatis K."/>
            <person name="Markowitz V."/>
            <person name="Szeto E."/>
            <person name="Ivanova N."/>
            <person name="Pagani I."/>
            <person name="Pati A."/>
            <person name="Goodwin L."/>
            <person name="Nordberg H.P."/>
            <person name="Cantor M.N."/>
            <person name="Hua S.X."/>
            <person name="Woyke T."/>
            <person name="Kerfeld C.A."/>
        </authorList>
    </citation>
    <scope>NUCLEOTIDE SEQUENCE [LARGE SCALE GENOMIC DNA]</scope>
    <source>
        <strain evidence="10 11">PCC 7113</strain>
    </source>
</reference>
<dbReference type="SUPFAM" id="SSF52172">
    <property type="entry name" value="CheY-like"/>
    <property type="match status" value="1"/>
</dbReference>
<dbReference type="KEGG" id="mic:Mic7113_4772"/>
<dbReference type="PROSITE" id="PS50110">
    <property type="entry name" value="RESPONSE_REGULATORY"/>
    <property type="match status" value="1"/>
</dbReference>
<proteinExistence type="predicted"/>
<dbReference type="GO" id="GO:0000156">
    <property type="term" value="F:phosphorelay response regulator activity"/>
    <property type="evidence" value="ECO:0007669"/>
    <property type="project" value="TreeGrafter"/>
</dbReference>
<keyword evidence="4" id="KW-0902">Two-component regulatory system</keyword>
<dbReference type="HOGENOM" id="CLU_573422_0_0_3"/>
<evidence type="ECO:0000256" key="3">
    <source>
        <dbReference type="ARBA" id="ARBA00022777"/>
    </source>
</evidence>
<keyword evidence="2" id="KW-0808">Transferase</keyword>
<dbReference type="Pfam" id="PF00072">
    <property type="entry name" value="Response_reg"/>
    <property type="match status" value="1"/>
</dbReference>
<keyword evidence="6" id="KW-0238">DNA-binding</keyword>
<accession>K9WJ61</accession>
<dbReference type="OrthoDB" id="453368at2"/>
<feature type="domain" description="Response regulatory" evidence="9">
    <location>
        <begin position="12"/>
        <end position="128"/>
    </location>
</feature>
<sequence length="476" mass="52952">MNNPSILDAKSDILVVDDTRENLLLLATMLSESGYKVRKAINGTLALGAVEIAKPDLILLDINMPNINGYEVCQRLKADQQTSDIPIIFISALDEVLDKVKAFEVGGIDYITKPFKMQEILVRIKTHLTISLQQKQLTKQNAWLQLLLTTTKAIGEAGDFHAALEVTLTQVCEKIGWDFGECWLPNSQATVFELGTGWYASDQRFEEFRHKSKPMTFATNREFLRQICLKQQSCWLTDVSVEPGDVFQRNQLAGEVGLKACWGVPILCANQVLAVLMFLKQEASEPELQLFDLVNSLAIQLSSLIERKRSESALHETQQQFEAMTANIPGCVYRGVVHTNGRMKLLYASQGEYELSGLHPQEAMAQQEPLESLPADRQADFYEALKAAAQAHKPITQEYPIASATGEMKWVRNSARYTLMDNGDVIVDGVAIDVSDCLRNSFTSGVAAEERLRHLEHAIAHSAPTKPNTASRTGIN</sequence>
<dbReference type="GO" id="GO:0000976">
    <property type="term" value="F:transcription cis-regulatory region binding"/>
    <property type="evidence" value="ECO:0007669"/>
    <property type="project" value="TreeGrafter"/>
</dbReference>
<dbReference type="eggNOG" id="COG3706">
    <property type="taxonomic scope" value="Bacteria"/>
</dbReference>
<dbReference type="RefSeq" id="WP_015184580.1">
    <property type="nucleotide sequence ID" value="NC_019738.1"/>
</dbReference>
<keyword evidence="7" id="KW-0804">Transcription</keyword>
<dbReference type="InterPro" id="IPR001789">
    <property type="entry name" value="Sig_transdc_resp-reg_receiver"/>
</dbReference>